<feature type="compositionally biased region" description="Polar residues" evidence="1">
    <location>
        <begin position="135"/>
        <end position="147"/>
    </location>
</feature>
<organism evidence="2 3">
    <name type="scientific">Portunus trituberculatus</name>
    <name type="common">Swimming crab</name>
    <name type="synonym">Neptunus trituberculatus</name>
    <dbReference type="NCBI Taxonomy" id="210409"/>
    <lineage>
        <taxon>Eukaryota</taxon>
        <taxon>Metazoa</taxon>
        <taxon>Ecdysozoa</taxon>
        <taxon>Arthropoda</taxon>
        <taxon>Crustacea</taxon>
        <taxon>Multicrustacea</taxon>
        <taxon>Malacostraca</taxon>
        <taxon>Eumalacostraca</taxon>
        <taxon>Eucarida</taxon>
        <taxon>Decapoda</taxon>
        <taxon>Pleocyemata</taxon>
        <taxon>Brachyura</taxon>
        <taxon>Eubrachyura</taxon>
        <taxon>Portunoidea</taxon>
        <taxon>Portunidae</taxon>
        <taxon>Portuninae</taxon>
        <taxon>Portunus</taxon>
    </lineage>
</organism>
<reference evidence="2 3" key="1">
    <citation type="submission" date="2019-05" db="EMBL/GenBank/DDBJ databases">
        <title>Another draft genome of Portunus trituberculatus and its Hox gene families provides insights of decapod evolution.</title>
        <authorList>
            <person name="Jeong J.-H."/>
            <person name="Song I."/>
            <person name="Kim S."/>
            <person name="Choi T."/>
            <person name="Kim D."/>
            <person name="Ryu S."/>
            <person name="Kim W."/>
        </authorList>
    </citation>
    <scope>NUCLEOTIDE SEQUENCE [LARGE SCALE GENOMIC DNA]</scope>
    <source>
        <tissue evidence="2">Muscle</tissue>
    </source>
</reference>
<feature type="region of interest" description="Disordered" evidence="1">
    <location>
        <begin position="124"/>
        <end position="147"/>
    </location>
</feature>
<protein>
    <submittedName>
        <fullName evidence="2">Uncharacterized protein</fullName>
    </submittedName>
</protein>
<accession>A0A5B7DJA2</accession>
<dbReference type="AlphaFoldDB" id="A0A5B7DJA2"/>
<dbReference type="Proteomes" id="UP000324222">
    <property type="component" value="Unassembled WGS sequence"/>
</dbReference>
<comment type="caution">
    <text evidence="2">The sequence shown here is derived from an EMBL/GenBank/DDBJ whole genome shotgun (WGS) entry which is preliminary data.</text>
</comment>
<evidence type="ECO:0000256" key="1">
    <source>
        <dbReference type="SAM" id="MobiDB-lite"/>
    </source>
</evidence>
<proteinExistence type="predicted"/>
<name>A0A5B7DJA2_PORTR</name>
<dbReference type="EMBL" id="VSRR010000981">
    <property type="protein sequence ID" value="MPC21478.1"/>
    <property type="molecule type" value="Genomic_DNA"/>
</dbReference>
<keyword evidence="3" id="KW-1185">Reference proteome</keyword>
<gene>
    <name evidence="2" type="ORF">E2C01_014468</name>
</gene>
<evidence type="ECO:0000313" key="3">
    <source>
        <dbReference type="Proteomes" id="UP000324222"/>
    </source>
</evidence>
<evidence type="ECO:0000313" key="2">
    <source>
        <dbReference type="EMBL" id="MPC21478.1"/>
    </source>
</evidence>
<sequence length="147" mass="15981">MGIVRGEEAEEIAEVFQELQKGEEDEEAGEVRGSASVGLAVCKINPGHAGGSNGSRIRRRCSPPFLACSEASKLTPRPNLVYGWWTWLTTLSDLIGFDRSSPARLRLCCPPLCYSDKLVNADIRSPPGEARPGRQSCSLGRGQSSYR</sequence>